<gene>
    <name evidence="1" type="ORF">GCM10022207_63630</name>
</gene>
<reference evidence="2" key="1">
    <citation type="journal article" date="2019" name="Int. J. Syst. Evol. Microbiol.">
        <title>The Global Catalogue of Microorganisms (GCM) 10K type strain sequencing project: providing services to taxonomists for standard genome sequencing and annotation.</title>
        <authorList>
            <consortium name="The Broad Institute Genomics Platform"/>
            <consortium name="The Broad Institute Genome Sequencing Center for Infectious Disease"/>
            <person name="Wu L."/>
            <person name="Ma J."/>
        </authorList>
    </citation>
    <scope>NUCLEOTIDE SEQUENCE [LARGE SCALE GENOMIC DNA]</scope>
    <source>
        <strain evidence="2">JCM 16578</strain>
    </source>
</reference>
<name>A0ABP7KWT4_9ACTN</name>
<protein>
    <submittedName>
        <fullName evidence="1">Uncharacterized protein</fullName>
    </submittedName>
</protein>
<dbReference type="Proteomes" id="UP001501563">
    <property type="component" value="Unassembled WGS sequence"/>
</dbReference>
<proteinExistence type="predicted"/>
<sequence length="116" mass="12642">MRSSGRHGSGGLHNLATRCGRSLHRDGVLSRGYFPLLPKGGAETEAGRWGTGPTSGGGRHTWGRAWCRRMHDGGPLPWDRGFARHAYVPVHRALHRGVGYDRLRRHRCNGVAAGGL</sequence>
<dbReference type="EMBL" id="BAAAZA010000023">
    <property type="protein sequence ID" value="GAA3887579.1"/>
    <property type="molecule type" value="Genomic_DNA"/>
</dbReference>
<accession>A0ABP7KWT4</accession>
<evidence type="ECO:0000313" key="2">
    <source>
        <dbReference type="Proteomes" id="UP001501563"/>
    </source>
</evidence>
<keyword evidence="2" id="KW-1185">Reference proteome</keyword>
<comment type="caution">
    <text evidence="1">The sequence shown here is derived from an EMBL/GenBank/DDBJ whole genome shotgun (WGS) entry which is preliminary data.</text>
</comment>
<organism evidence="1 2">
    <name type="scientific">Streptomyces lannensis</name>
    <dbReference type="NCBI Taxonomy" id="766498"/>
    <lineage>
        <taxon>Bacteria</taxon>
        <taxon>Bacillati</taxon>
        <taxon>Actinomycetota</taxon>
        <taxon>Actinomycetes</taxon>
        <taxon>Kitasatosporales</taxon>
        <taxon>Streptomycetaceae</taxon>
        <taxon>Streptomyces</taxon>
    </lineage>
</organism>
<evidence type="ECO:0000313" key="1">
    <source>
        <dbReference type="EMBL" id="GAA3887579.1"/>
    </source>
</evidence>